<evidence type="ECO:0000313" key="4">
    <source>
        <dbReference type="Proteomes" id="UP000269276"/>
    </source>
</evidence>
<gene>
    <name evidence="3" type="ORF">D0863_09685</name>
</gene>
<dbReference type="EMBL" id="QWIP01000393">
    <property type="protein sequence ID" value="RMY64627.1"/>
    <property type="molecule type" value="Genomic_DNA"/>
</dbReference>
<dbReference type="PANTHER" id="PTHR39599">
    <property type="entry name" value="GPI-ANCHORED PROTEIN (EUROFUNG)-RELATED-RELATED"/>
    <property type="match status" value="1"/>
</dbReference>
<accession>A0A3M7DKQ1</accession>
<evidence type="ECO:0000313" key="3">
    <source>
        <dbReference type="EMBL" id="RMY64627.1"/>
    </source>
</evidence>
<evidence type="ECO:0008006" key="5">
    <source>
        <dbReference type="Google" id="ProtNLM"/>
    </source>
</evidence>
<comment type="caution">
    <text evidence="3">The sequence shown here is derived from an EMBL/GenBank/DDBJ whole genome shotgun (WGS) entry which is preliminary data.</text>
</comment>
<organism evidence="3 4">
    <name type="scientific">Hortaea werneckii</name>
    <name type="common">Black yeast</name>
    <name type="synonym">Cladosporium werneckii</name>
    <dbReference type="NCBI Taxonomy" id="91943"/>
    <lineage>
        <taxon>Eukaryota</taxon>
        <taxon>Fungi</taxon>
        <taxon>Dikarya</taxon>
        <taxon>Ascomycota</taxon>
        <taxon>Pezizomycotina</taxon>
        <taxon>Dothideomycetes</taxon>
        <taxon>Dothideomycetidae</taxon>
        <taxon>Mycosphaerellales</taxon>
        <taxon>Teratosphaeriaceae</taxon>
        <taxon>Hortaea</taxon>
    </lineage>
</organism>
<keyword evidence="2" id="KW-0732">Signal</keyword>
<evidence type="ECO:0000256" key="2">
    <source>
        <dbReference type="SAM" id="SignalP"/>
    </source>
</evidence>
<name>A0A3M7DKQ1_HORWE</name>
<feature type="chain" id="PRO_5018035020" description="Granulins domain-containing protein" evidence="2">
    <location>
        <begin position="19"/>
        <end position="231"/>
    </location>
</feature>
<dbReference type="PANTHER" id="PTHR39599:SF1">
    <property type="entry name" value="GPI-ANCHORED PROTEIN (EUROFUNG)"/>
    <property type="match status" value="1"/>
</dbReference>
<dbReference type="AlphaFoldDB" id="A0A3M7DKQ1"/>
<feature type="region of interest" description="Disordered" evidence="1">
    <location>
        <begin position="171"/>
        <end position="195"/>
    </location>
</feature>
<dbReference type="OrthoDB" id="5410926at2759"/>
<reference evidence="3 4" key="1">
    <citation type="journal article" date="2018" name="BMC Genomics">
        <title>Genomic evidence for intraspecific hybridization in a clonal and extremely halotolerant yeast.</title>
        <authorList>
            <person name="Gostincar C."/>
            <person name="Stajich J.E."/>
            <person name="Zupancic J."/>
            <person name="Zalar P."/>
            <person name="Gunde-Cimerman N."/>
        </authorList>
    </citation>
    <scope>NUCLEOTIDE SEQUENCE [LARGE SCALE GENOMIC DNA]</scope>
    <source>
        <strain evidence="3 4">EXF-2682</strain>
    </source>
</reference>
<evidence type="ECO:0000256" key="1">
    <source>
        <dbReference type="SAM" id="MobiDB-lite"/>
    </source>
</evidence>
<dbReference type="Proteomes" id="UP000269276">
    <property type="component" value="Unassembled WGS sequence"/>
</dbReference>
<proteinExistence type="predicted"/>
<protein>
    <recommendedName>
        <fullName evidence="5">Granulins domain-containing protein</fullName>
    </recommendedName>
</protein>
<feature type="signal peptide" evidence="2">
    <location>
        <begin position="1"/>
        <end position="18"/>
    </location>
</feature>
<sequence>MRTTAIVAAAVLATSTHALRLPTIDLQPFLSALPISLQDYIPSNLSNQTVQHELLRRQSDNCPNDFRNCANLGAPGVCCASNAVCSADFAGNVACCPSGAACSGRISSVVTEGTVNSNGAVVGGAGAAAATTGTDNSDGLAASTAATTTDFQTPTSTNAGGLVAATTDDSNTAVTDDGSQGTNSNFVNNGGTTVATPAAGVRRADIVSPPQTKTYNKLHERERPEMLTPYA</sequence>